<feature type="transmembrane region" description="Helical" evidence="2">
    <location>
        <begin position="90"/>
        <end position="113"/>
    </location>
</feature>
<reference evidence="3 4" key="1">
    <citation type="submission" date="2024-04" db="EMBL/GenBank/DDBJ databases">
        <title>Phyllosticta paracitricarpa is synonymous to the EU quarantine fungus P. citricarpa based on phylogenomic analyses.</title>
        <authorList>
            <consortium name="Lawrence Berkeley National Laboratory"/>
            <person name="Van Ingen-Buijs V.A."/>
            <person name="Van Westerhoven A.C."/>
            <person name="Haridas S."/>
            <person name="Skiadas P."/>
            <person name="Martin F."/>
            <person name="Groenewald J.Z."/>
            <person name="Crous P.W."/>
            <person name="Seidl M.F."/>
        </authorList>
    </citation>
    <scope>NUCLEOTIDE SEQUENCE [LARGE SCALE GENOMIC DNA]</scope>
    <source>
        <strain evidence="3 4">CBS 122670</strain>
    </source>
</reference>
<feature type="region of interest" description="Disordered" evidence="1">
    <location>
        <begin position="127"/>
        <end position="169"/>
    </location>
</feature>
<keyword evidence="2" id="KW-0472">Membrane</keyword>
<evidence type="ECO:0000256" key="1">
    <source>
        <dbReference type="SAM" id="MobiDB-lite"/>
    </source>
</evidence>
<keyword evidence="2" id="KW-1133">Transmembrane helix</keyword>
<dbReference type="Proteomes" id="UP001365128">
    <property type="component" value="Unassembled WGS sequence"/>
</dbReference>
<accession>A0ABR1MP69</accession>
<feature type="compositionally biased region" description="Basic and acidic residues" evidence="1">
    <location>
        <begin position="139"/>
        <end position="150"/>
    </location>
</feature>
<sequence length="365" mass="39933">MPATTVSAAAIATLQHLNMSTVGAASTMRTVTLSLLTHTPLLPSSSLFHPTEAFRLPAALSTPAMPIAATTAAAPDQQDFDMGSLPWPPLWLTIFAFALTLVAAVVGAGAWLISSPPRYDECVCEDEYGRNGDEEEEVREERAQWERKGEDEEVSGEWESEDEDEDEDGYEDGAVELKRLLSDAPRQQRQQLDDKQHTSNTNTTAVNRRNFRNLRLDLPAAAGLGVGSWGRGDAGYDCVDGDDVWETKCRDYGVDGRHHGDDDDDDTASLFSLSLASCSSPSASSAHTRLNVNDTTSKSRKSVTSVSAKPIFSHPLRGWRKAVDDRVGVLACWIEAYVADGGREKDLLCKVTREERGEVVYGFEY</sequence>
<evidence type="ECO:0000256" key="2">
    <source>
        <dbReference type="SAM" id="Phobius"/>
    </source>
</evidence>
<protein>
    <submittedName>
        <fullName evidence="3">Uncharacterized protein</fullName>
    </submittedName>
</protein>
<evidence type="ECO:0000313" key="3">
    <source>
        <dbReference type="EMBL" id="KAK7555494.1"/>
    </source>
</evidence>
<feature type="region of interest" description="Disordered" evidence="1">
    <location>
        <begin position="282"/>
        <end position="301"/>
    </location>
</feature>
<proteinExistence type="predicted"/>
<comment type="caution">
    <text evidence="3">The sequence shown here is derived from an EMBL/GenBank/DDBJ whole genome shotgun (WGS) entry which is preliminary data.</text>
</comment>
<name>A0ABR1MP69_9PEZI</name>
<feature type="compositionally biased region" description="Acidic residues" evidence="1">
    <location>
        <begin position="151"/>
        <end position="169"/>
    </location>
</feature>
<gene>
    <name evidence="3" type="ORF">IWX46DRAFT_577260</name>
</gene>
<dbReference type="EMBL" id="JBBPDW010000002">
    <property type="protein sequence ID" value="KAK7555494.1"/>
    <property type="molecule type" value="Genomic_DNA"/>
</dbReference>
<evidence type="ECO:0000313" key="4">
    <source>
        <dbReference type="Proteomes" id="UP001365128"/>
    </source>
</evidence>
<feature type="region of interest" description="Disordered" evidence="1">
    <location>
        <begin position="183"/>
        <end position="208"/>
    </location>
</feature>
<keyword evidence="2" id="KW-0812">Transmembrane</keyword>
<keyword evidence="4" id="KW-1185">Reference proteome</keyword>
<organism evidence="3 4">
    <name type="scientific">Phyllosticta citricarpa</name>
    <dbReference type="NCBI Taxonomy" id="55181"/>
    <lineage>
        <taxon>Eukaryota</taxon>
        <taxon>Fungi</taxon>
        <taxon>Dikarya</taxon>
        <taxon>Ascomycota</taxon>
        <taxon>Pezizomycotina</taxon>
        <taxon>Dothideomycetes</taxon>
        <taxon>Dothideomycetes incertae sedis</taxon>
        <taxon>Botryosphaeriales</taxon>
        <taxon>Phyllostictaceae</taxon>
        <taxon>Phyllosticta</taxon>
    </lineage>
</organism>